<dbReference type="AlphaFoldDB" id="A0A397TJG2"/>
<evidence type="ECO:0000256" key="2">
    <source>
        <dbReference type="SAM" id="MobiDB-lite"/>
    </source>
</evidence>
<evidence type="ECO:0000313" key="4">
    <source>
        <dbReference type="Proteomes" id="UP000265703"/>
    </source>
</evidence>
<evidence type="ECO:0000313" key="3">
    <source>
        <dbReference type="EMBL" id="RIA97509.1"/>
    </source>
</evidence>
<reference evidence="3 4" key="1">
    <citation type="submission" date="2018-06" db="EMBL/GenBank/DDBJ databases">
        <title>Comparative genomics reveals the genomic features of Rhizophagus irregularis, R. cerebriforme, R. diaphanum and Gigaspora rosea, and their symbiotic lifestyle signature.</title>
        <authorList>
            <person name="Morin E."/>
            <person name="San Clemente H."/>
            <person name="Chen E.C.H."/>
            <person name="De La Providencia I."/>
            <person name="Hainaut M."/>
            <person name="Kuo A."/>
            <person name="Kohler A."/>
            <person name="Murat C."/>
            <person name="Tang N."/>
            <person name="Roy S."/>
            <person name="Loubradou J."/>
            <person name="Henrissat B."/>
            <person name="Grigoriev I.V."/>
            <person name="Corradi N."/>
            <person name="Roux C."/>
            <person name="Martin F.M."/>
        </authorList>
    </citation>
    <scope>NUCLEOTIDE SEQUENCE [LARGE SCALE GENOMIC DNA]</scope>
    <source>
        <strain evidence="3 4">DAOM 227022</strain>
    </source>
</reference>
<sequence length="799" mass="95120">MEYYEIIKYNKDVKMYENCQEIKGIIKKGLHEKEKHEENGKRYQVDPSCLECYKVKEESEPEWFKKFWRIFQKVILEAIDYNRNTIEKQEELEGVMEKGEKLLDVIVVSMRYRNKPDYKKIGIVSVIKIICEHYMFDENDNLIIKEKETEENLLENRELLKYGYIIEDDEVDRRFVKLEEWLREKGIAIMDIHGTMNHFKEMLHMVKSIANKESRDTVRKFQKSLTYRWWDSRYQQPWKNDDLTNEIIRKIVEEKSFIREYKKGAIQNPKTQNPDRPKSRHSKSQQVQNPETQNPDRVKIPTEELESSEDESELGQVKKLVKEWKGEEDIRTIGKINLMLETGYELEEIERNELIRNVLIDDEIDIQELKRKLENGELPLRVKGKMTLKDKDDDEKEKEIIIAEKWREKGHTRITIAGIKRLLRLGYDEFRVENDIELINKYVRYRDLLDDELKTKLDELDNEAETEKRSKGLKRINEKFIELFQENKNEKEEDIKEILEEYLRKQTEIGESSKKKEEKEKYLEHGEGCVKIECRWVIRDEYEEFSKKEESFKKEIREEEYFWNGEKYEKIKAIITEDIDEWMRESMKSFGMKDNDKEENLKCKICGNKGHNKENCAEKEGERFQDRRETDYWEENIKEEKDDTDESEKIGEILSPGEHEDWDENIEDINENEIEDELQNIINTGGFGLSQNSELYSLLLNFENSDTKARLLERAAELPNGTLDNPLVPGESMAERIANIGNEVGIVNMPPFSEREDEDVSDWVRKFEVVFIAMEKAAGANGIRNAAYVVSALYVDTNN</sequence>
<name>A0A397TJG2_9GLOM</name>
<feature type="coiled-coil region" evidence="1">
    <location>
        <begin position="450"/>
        <end position="508"/>
    </location>
</feature>
<accession>A0A397TJG2</accession>
<feature type="compositionally biased region" description="Basic and acidic residues" evidence="2">
    <location>
        <begin position="639"/>
        <end position="651"/>
    </location>
</feature>
<proteinExistence type="predicted"/>
<keyword evidence="4" id="KW-1185">Reference proteome</keyword>
<feature type="region of interest" description="Disordered" evidence="2">
    <location>
        <begin position="262"/>
        <end position="312"/>
    </location>
</feature>
<dbReference type="OrthoDB" id="2480621at2759"/>
<keyword evidence="1" id="KW-0175">Coiled coil</keyword>
<protein>
    <recommendedName>
        <fullName evidence="5">CCHC-type domain-containing protein</fullName>
    </recommendedName>
</protein>
<evidence type="ECO:0000256" key="1">
    <source>
        <dbReference type="SAM" id="Coils"/>
    </source>
</evidence>
<gene>
    <name evidence="3" type="ORF">C1645_813908</name>
</gene>
<dbReference type="Proteomes" id="UP000265703">
    <property type="component" value="Unassembled WGS sequence"/>
</dbReference>
<evidence type="ECO:0008006" key="5">
    <source>
        <dbReference type="Google" id="ProtNLM"/>
    </source>
</evidence>
<organism evidence="3 4">
    <name type="scientific">Glomus cerebriforme</name>
    <dbReference type="NCBI Taxonomy" id="658196"/>
    <lineage>
        <taxon>Eukaryota</taxon>
        <taxon>Fungi</taxon>
        <taxon>Fungi incertae sedis</taxon>
        <taxon>Mucoromycota</taxon>
        <taxon>Glomeromycotina</taxon>
        <taxon>Glomeromycetes</taxon>
        <taxon>Glomerales</taxon>
        <taxon>Glomeraceae</taxon>
        <taxon>Glomus</taxon>
    </lineage>
</organism>
<feature type="compositionally biased region" description="Acidic residues" evidence="2">
    <location>
        <begin position="303"/>
        <end position="312"/>
    </location>
</feature>
<dbReference type="EMBL" id="QKYT01000028">
    <property type="protein sequence ID" value="RIA97509.1"/>
    <property type="molecule type" value="Genomic_DNA"/>
</dbReference>
<feature type="compositionally biased region" description="Polar residues" evidence="2">
    <location>
        <begin position="284"/>
        <end position="293"/>
    </location>
</feature>
<comment type="caution">
    <text evidence="3">The sequence shown here is derived from an EMBL/GenBank/DDBJ whole genome shotgun (WGS) entry which is preliminary data.</text>
</comment>
<feature type="region of interest" description="Disordered" evidence="2">
    <location>
        <begin position="639"/>
        <end position="663"/>
    </location>
</feature>
<dbReference type="STRING" id="658196.A0A397TJG2"/>